<reference evidence="5" key="1">
    <citation type="submission" date="2023-05" db="EMBL/GenBank/DDBJ databases">
        <title>Metabolic capabilities are highly conserved among human nasal-associated Corynebacterium species in pangenomic analyses.</title>
        <authorList>
            <person name="Tran T.H."/>
            <person name="Roberts A.Q."/>
            <person name="Escapa I.F."/>
            <person name="Gao W."/>
            <person name="Conlan S."/>
            <person name="Kong H."/>
            <person name="Segre J.A."/>
            <person name="Kelly M.S."/>
            <person name="Lemon K.P."/>
        </authorList>
    </citation>
    <scope>NUCLEOTIDE SEQUENCE</scope>
    <source>
        <strain evidence="5">KPL2654</strain>
    </source>
</reference>
<feature type="domain" description="PPIase cyclophilin-type" evidence="4">
    <location>
        <begin position="128"/>
        <end position="286"/>
    </location>
</feature>
<evidence type="ECO:0000313" key="5">
    <source>
        <dbReference type="EMBL" id="MDK4325369.1"/>
    </source>
</evidence>
<dbReference type="Pfam" id="PF00160">
    <property type="entry name" value="Pro_isomerase"/>
    <property type="match status" value="1"/>
</dbReference>
<organism evidence="5 6">
    <name type="scientific">Corynebacterium propinquum</name>
    <dbReference type="NCBI Taxonomy" id="43769"/>
    <lineage>
        <taxon>Bacteria</taxon>
        <taxon>Bacillati</taxon>
        <taxon>Actinomycetota</taxon>
        <taxon>Actinomycetes</taxon>
        <taxon>Mycobacteriales</taxon>
        <taxon>Corynebacteriaceae</taxon>
        <taxon>Corynebacterium</taxon>
    </lineage>
</organism>
<keyword evidence="3" id="KW-0812">Transmembrane</keyword>
<feature type="region of interest" description="Disordered" evidence="2">
    <location>
        <begin position="1"/>
        <end position="31"/>
    </location>
</feature>
<keyword evidence="3" id="KW-0472">Membrane</keyword>
<comment type="caution">
    <text evidence="5">The sequence shown here is derived from an EMBL/GenBank/DDBJ whole genome shotgun (WGS) entry which is preliminary data.</text>
</comment>
<sequence length="288" mass="30462">MDKQHSNKQRGAEALDELEKSLKSRERKEKSRPLGVAAVAALAIVVLVGGIWLLATRDGDDADLTAEEETTTSESPEAEALALERSEQLPETVTCTYNEHDGETATGDAGLPKTDNVSARGNVTVTLETSQGDIGMELDREVAPCTVNAIEHLASAGYYDDTVCHRLTTEGIHVLQCGDPTGQGSGGPGFQFANEYPTDELGDEAASTQVIYPRGSIAMANAGADTNGSQFFLNYEDSPLQANYTYFGQIDDKGLKTLDSVAEAGTESGAGDGAPAEEVRIKKATVKS</sequence>
<name>A0AAP4BU56_9CORY</name>
<dbReference type="PANTHER" id="PTHR45625">
    <property type="entry name" value="PEPTIDYL-PROLYL CIS-TRANS ISOMERASE-RELATED"/>
    <property type="match status" value="1"/>
</dbReference>
<dbReference type="Proteomes" id="UP001226160">
    <property type="component" value="Unassembled WGS sequence"/>
</dbReference>
<gene>
    <name evidence="5" type="ORF">QPX54_02415</name>
</gene>
<evidence type="ECO:0000256" key="1">
    <source>
        <dbReference type="ARBA" id="ARBA00002388"/>
    </source>
</evidence>
<keyword evidence="3" id="KW-1133">Transmembrane helix</keyword>
<feature type="compositionally biased region" description="Low complexity" evidence="2">
    <location>
        <begin position="72"/>
        <end position="81"/>
    </location>
</feature>
<dbReference type="EMBL" id="JASNVP010000002">
    <property type="protein sequence ID" value="MDK4325369.1"/>
    <property type="molecule type" value="Genomic_DNA"/>
</dbReference>
<dbReference type="SUPFAM" id="SSF50891">
    <property type="entry name" value="Cyclophilin-like"/>
    <property type="match status" value="1"/>
</dbReference>
<feature type="region of interest" description="Disordered" evidence="2">
    <location>
        <begin position="265"/>
        <end position="288"/>
    </location>
</feature>
<comment type="function">
    <text evidence="1">PPIases accelerate the folding of proteins. It catalyzes the cis-trans isomerization of proline imidic peptide bonds in oligopeptides.</text>
</comment>
<accession>A0AAP4BU56</accession>
<feature type="transmembrane region" description="Helical" evidence="3">
    <location>
        <begin position="34"/>
        <end position="55"/>
    </location>
</feature>
<dbReference type="InterPro" id="IPR002130">
    <property type="entry name" value="Cyclophilin-type_PPIase_dom"/>
</dbReference>
<protein>
    <submittedName>
        <fullName evidence="5">Peptidylprolyl isomerase</fullName>
        <ecNumber evidence="5">5.2.1.8</ecNumber>
    </submittedName>
</protein>
<feature type="region of interest" description="Disordered" evidence="2">
    <location>
        <begin position="63"/>
        <end position="89"/>
    </location>
</feature>
<dbReference type="PROSITE" id="PS50072">
    <property type="entry name" value="CSA_PPIASE_2"/>
    <property type="match status" value="1"/>
</dbReference>
<dbReference type="GO" id="GO:0003755">
    <property type="term" value="F:peptidyl-prolyl cis-trans isomerase activity"/>
    <property type="evidence" value="ECO:0007669"/>
    <property type="project" value="UniProtKB-EC"/>
</dbReference>
<dbReference type="PANTHER" id="PTHR45625:SF3">
    <property type="entry name" value="PEPTIDYL-PROLYL CIS-TRANS ISOMERASE B-RELATED"/>
    <property type="match status" value="1"/>
</dbReference>
<dbReference type="InterPro" id="IPR044666">
    <property type="entry name" value="Cyclophilin_A-like"/>
</dbReference>
<dbReference type="AlphaFoldDB" id="A0AAP4BU56"/>
<dbReference type="Gene3D" id="2.40.100.10">
    <property type="entry name" value="Cyclophilin-like"/>
    <property type="match status" value="1"/>
</dbReference>
<evidence type="ECO:0000313" key="6">
    <source>
        <dbReference type="Proteomes" id="UP001226160"/>
    </source>
</evidence>
<dbReference type="EC" id="5.2.1.8" evidence="5"/>
<dbReference type="GeneID" id="64187321"/>
<evidence type="ECO:0000259" key="4">
    <source>
        <dbReference type="PROSITE" id="PS50072"/>
    </source>
</evidence>
<dbReference type="InterPro" id="IPR029000">
    <property type="entry name" value="Cyclophilin-like_dom_sf"/>
</dbReference>
<keyword evidence="5" id="KW-0413">Isomerase</keyword>
<dbReference type="CDD" id="cd00317">
    <property type="entry name" value="cyclophilin"/>
    <property type="match status" value="1"/>
</dbReference>
<evidence type="ECO:0000256" key="3">
    <source>
        <dbReference type="SAM" id="Phobius"/>
    </source>
</evidence>
<proteinExistence type="predicted"/>
<dbReference type="RefSeq" id="WP_018119648.1">
    <property type="nucleotide sequence ID" value="NZ_CBCRTU010000001.1"/>
</dbReference>
<evidence type="ECO:0000256" key="2">
    <source>
        <dbReference type="SAM" id="MobiDB-lite"/>
    </source>
</evidence>